<feature type="region of interest" description="Disordered" evidence="1">
    <location>
        <begin position="45"/>
        <end position="64"/>
    </location>
</feature>
<organism evidence="2 3">
    <name type="scientific">Mucilaginibacter agri</name>
    <dbReference type="NCBI Taxonomy" id="2695265"/>
    <lineage>
        <taxon>Bacteria</taxon>
        <taxon>Pseudomonadati</taxon>
        <taxon>Bacteroidota</taxon>
        <taxon>Sphingobacteriia</taxon>
        <taxon>Sphingobacteriales</taxon>
        <taxon>Sphingobacteriaceae</taxon>
        <taxon>Mucilaginibacter</taxon>
    </lineage>
</organism>
<evidence type="ECO:0000313" key="3">
    <source>
        <dbReference type="Proteomes" id="UP000638732"/>
    </source>
</evidence>
<dbReference type="Proteomes" id="UP000638732">
    <property type="component" value="Unassembled WGS sequence"/>
</dbReference>
<evidence type="ECO:0000313" key="2">
    <source>
        <dbReference type="EMBL" id="NCD68325.1"/>
    </source>
</evidence>
<feature type="compositionally biased region" description="Basic and acidic residues" evidence="1">
    <location>
        <begin position="48"/>
        <end position="64"/>
    </location>
</feature>
<keyword evidence="3" id="KW-1185">Reference proteome</keyword>
<accession>A0A965ZCP8</accession>
<proteinExistence type="predicted"/>
<reference evidence="2" key="1">
    <citation type="submission" date="2020-01" db="EMBL/GenBank/DDBJ databases">
        <authorList>
            <person name="Seo Y.L."/>
        </authorList>
    </citation>
    <scope>NUCLEOTIDE SEQUENCE</scope>
    <source>
        <strain evidence="2">R11</strain>
    </source>
</reference>
<evidence type="ECO:0000256" key="1">
    <source>
        <dbReference type="SAM" id="MobiDB-lite"/>
    </source>
</evidence>
<protein>
    <submittedName>
        <fullName evidence="2">Uncharacterized protein</fullName>
    </submittedName>
</protein>
<name>A0A965ZCP8_9SPHI</name>
<dbReference type="PROSITE" id="PS51257">
    <property type="entry name" value="PROKAR_LIPOPROTEIN"/>
    <property type="match status" value="1"/>
</dbReference>
<comment type="caution">
    <text evidence="2">The sequence shown here is derived from an EMBL/GenBank/DDBJ whole genome shotgun (WGS) entry which is preliminary data.</text>
</comment>
<dbReference type="AlphaFoldDB" id="A0A965ZCP8"/>
<dbReference type="RefSeq" id="WP_166584351.1">
    <property type="nucleotide sequence ID" value="NZ_WWEO01000037.1"/>
</dbReference>
<reference evidence="2" key="2">
    <citation type="submission" date="2020-10" db="EMBL/GenBank/DDBJ databases">
        <title>Mucilaginibacter sp. nov., isolated from soil.</title>
        <authorList>
            <person name="Jeon C.O."/>
        </authorList>
    </citation>
    <scope>NUCLEOTIDE SEQUENCE</scope>
    <source>
        <strain evidence="2">R11</strain>
    </source>
</reference>
<gene>
    <name evidence="2" type="ORF">GSY63_03015</name>
</gene>
<sequence>MRKNLTIVALIISVIITSSCKEGFSGQKSDSTMLDTNTRDSAAALSEAAHHVDSLKGDSSKKRK</sequence>
<dbReference type="EMBL" id="WWEO01000037">
    <property type="protein sequence ID" value="NCD68325.1"/>
    <property type="molecule type" value="Genomic_DNA"/>
</dbReference>